<dbReference type="EMBL" id="MU006217">
    <property type="protein sequence ID" value="KAF2831984.1"/>
    <property type="molecule type" value="Genomic_DNA"/>
</dbReference>
<feature type="compositionally biased region" description="Pro residues" evidence="2">
    <location>
        <begin position="277"/>
        <end position="286"/>
    </location>
</feature>
<evidence type="ECO:0000256" key="2">
    <source>
        <dbReference type="SAM" id="MobiDB-lite"/>
    </source>
</evidence>
<feature type="region of interest" description="Disordered" evidence="2">
    <location>
        <begin position="463"/>
        <end position="540"/>
    </location>
</feature>
<proteinExistence type="predicted"/>
<dbReference type="OrthoDB" id="5309154at2759"/>
<keyword evidence="1" id="KW-0175">Coiled coil</keyword>
<feature type="coiled-coil region" evidence="1">
    <location>
        <begin position="613"/>
        <end position="640"/>
    </location>
</feature>
<reference evidence="3" key="1">
    <citation type="journal article" date="2020" name="Stud. Mycol.">
        <title>101 Dothideomycetes genomes: a test case for predicting lifestyles and emergence of pathogens.</title>
        <authorList>
            <person name="Haridas S."/>
            <person name="Albert R."/>
            <person name="Binder M."/>
            <person name="Bloem J."/>
            <person name="Labutti K."/>
            <person name="Salamov A."/>
            <person name="Andreopoulos B."/>
            <person name="Baker S."/>
            <person name="Barry K."/>
            <person name="Bills G."/>
            <person name="Bluhm B."/>
            <person name="Cannon C."/>
            <person name="Castanera R."/>
            <person name="Culley D."/>
            <person name="Daum C."/>
            <person name="Ezra D."/>
            <person name="Gonzalez J."/>
            <person name="Henrissat B."/>
            <person name="Kuo A."/>
            <person name="Liang C."/>
            <person name="Lipzen A."/>
            <person name="Lutzoni F."/>
            <person name="Magnuson J."/>
            <person name="Mondo S."/>
            <person name="Nolan M."/>
            <person name="Ohm R."/>
            <person name="Pangilinan J."/>
            <person name="Park H.-J."/>
            <person name="Ramirez L."/>
            <person name="Alfaro M."/>
            <person name="Sun H."/>
            <person name="Tritt A."/>
            <person name="Yoshinaga Y."/>
            <person name="Zwiers L.-H."/>
            <person name="Turgeon B."/>
            <person name="Goodwin S."/>
            <person name="Spatafora J."/>
            <person name="Crous P."/>
            <person name="Grigoriev I."/>
        </authorList>
    </citation>
    <scope>NUCLEOTIDE SEQUENCE</scope>
    <source>
        <strain evidence="3">CBS 113818</strain>
    </source>
</reference>
<organism evidence="3 4">
    <name type="scientific">Ophiobolus disseminans</name>
    <dbReference type="NCBI Taxonomy" id="1469910"/>
    <lineage>
        <taxon>Eukaryota</taxon>
        <taxon>Fungi</taxon>
        <taxon>Dikarya</taxon>
        <taxon>Ascomycota</taxon>
        <taxon>Pezizomycotina</taxon>
        <taxon>Dothideomycetes</taxon>
        <taxon>Pleosporomycetidae</taxon>
        <taxon>Pleosporales</taxon>
        <taxon>Pleosporineae</taxon>
        <taxon>Phaeosphaeriaceae</taxon>
        <taxon>Ophiobolus</taxon>
    </lineage>
</organism>
<dbReference type="Proteomes" id="UP000799424">
    <property type="component" value="Unassembled WGS sequence"/>
</dbReference>
<dbReference type="AlphaFoldDB" id="A0A6A7AGE0"/>
<feature type="region of interest" description="Disordered" evidence="2">
    <location>
        <begin position="368"/>
        <end position="451"/>
    </location>
</feature>
<gene>
    <name evidence="3" type="ORF">CC86DRAFT_400764</name>
</gene>
<dbReference type="PRINTS" id="PR01217">
    <property type="entry name" value="PRICHEXTENSN"/>
</dbReference>
<feature type="compositionally biased region" description="Low complexity" evidence="2">
    <location>
        <begin position="476"/>
        <end position="498"/>
    </location>
</feature>
<protein>
    <submittedName>
        <fullName evidence="3">Uncharacterized protein</fullName>
    </submittedName>
</protein>
<sequence>MKVMEKGTDRRAEVHISVDGQVDDIAEYGEYIDPVDKAICCDVPIEEDHKVKFGGWFSGTALTVAFDAVIDGVYRKANSYVAKSVTAQMNKKFEIENFLYRTDKGIIDTEMHVVPLSGVTMSRGEGPETVGTMELRLYVTRQIGVHHALSNIEKYSSNNGNIEDDVDVEETATYRQIEPTIKMSFERNCAPLEKRKVTREQRNMEMRRPGTESWAIFRFHYRSKDAIIKQNLVLTADPKDKNKTVSHVLDLEPVPPLPLGTKPQKDDGDSSTRATTPMPPYTPSPPVKTLQKEPNPKSPTLSTKQPAITTPTPTDTPASKTNMVSLTKKNTISSLETTPAPKTAEGVGEDLRARVFLKPSLKSAATTIDKAATNGDGKSAVSTPTTNGDTEKVAKTTTTPIVEKPTKAAPVPPINSEAAEEPIEKPTENPGEKPTEKPTEKPVGKSVGKAAATASDTIVVTLPKGKSNGFTSVNGPATKTTTPAKDPAKKIPQVVIPPAKKPIVKPTPVATATATAQKKPPVAAPPVTPTKRTAEPTIVTTPEVKRAKIVPAPIVPTTPATVSRIASGTPSPRPVSIDHKVVEQRKKLEALRLKRLENAKKQEQLDKQMEPFKKRMAEELERINREMMEEEAAAAEDEEHLKVSAQMLAEFEKGDGGE</sequence>
<feature type="region of interest" description="Disordered" evidence="2">
    <location>
        <begin position="246"/>
        <end position="322"/>
    </location>
</feature>
<feature type="compositionally biased region" description="Low complexity" evidence="2">
    <location>
        <begin position="504"/>
        <end position="521"/>
    </location>
</feature>
<feature type="compositionally biased region" description="Polar residues" evidence="2">
    <location>
        <begin position="298"/>
        <end position="308"/>
    </location>
</feature>
<evidence type="ECO:0000313" key="4">
    <source>
        <dbReference type="Proteomes" id="UP000799424"/>
    </source>
</evidence>
<keyword evidence="4" id="KW-1185">Reference proteome</keyword>
<evidence type="ECO:0000256" key="1">
    <source>
        <dbReference type="SAM" id="Coils"/>
    </source>
</evidence>
<feature type="compositionally biased region" description="Basic and acidic residues" evidence="2">
    <location>
        <begin position="422"/>
        <end position="443"/>
    </location>
</feature>
<accession>A0A6A7AGE0</accession>
<name>A0A6A7AGE0_9PLEO</name>
<evidence type="ECO:0000313" key="3">
    <source>
        <dbReference type="EMBL" id="KAF2831984.1"/>
    </source>
</evidence>